<dbReference type="Proteomes" id="UP000015241">
    <property type="component" value="Unassembled WGS sequence"/>
</dbReference>
<gene>
    <name evidence="1" type="ORF">FOMPIDRAFT_1048382</name>
</gene>
<dbReference type="EMBL" id="KE504139">
    <property type="protein sequence ID" value="EPT01786.1"/>
    <property type="molecule type" value="Genomic_DNA"/>
</dbReference>
<dbReference type="AlphaFoldDB" id="S8FK35"/>
<protein>
    <submittedName>
        <fullName evidence="1">Uncharacterized protein</fullName>
    </submittedName>
</protein>
<name>S8FK35_FOMSC</name>
<dbReference type="HOGENOM" id="CLU_959892_0_0_1"/>
<proteinExistence type="predicted"/>
<sequence length="290" mass="31954">MELHLDGDRDPFTSVDLAGGYTADWFDDVLPEIRFGDLTALESLSLQALQWESLSSSSRRSIVELCRPLRSLEVITWEPLDIPCAAVNQPLSAAASLEHFALHLPEQTVIPPIYPDELPLPSGTNATLALQSFEINNAMGCYLESPTTQLSLQMHDPYAALGEVEGVFSSFGAHTIASELFPLPSLTPVARLTYIPSIVRQLASPHLTDLNERHKLAQSLTTGPLATIRPRVSILLLPTRGLLPHQEVSELGEARDVMLADLVSLRDKGRLRIMRCVKDPQTHEEVVNEL</sequence>
<reference evidence="1 2" key="1">
    <citation type="journal article" date="2012" name="Science">
        <title>The Paleozoic origin of enzymatic lignin decomposition reconstructed from 31 fungal genomes.</title>
        <authorList>
            <person name="Floudas D."/>
            <person name="Binder M."/>
            <person name="Riley R."/>
            <person name="Barry K."/>
            <person name="Blanchette R.A."/>
            <person name="Henrissat B."/>
            <person name="Martinez A.T."/>
            <person name="Otillar R."/>
            <person name="Spatafora J.W."/>
            <person name="Yadav J.S."/>
            <person name="Aerts A."/>
            <person name="Benoit I."/>
            <person name="Boyd A."/>
            <person name="Carlson A."/>
            <person name="Copeland A."/>
            <person name="Coutinho P.M."/>
            <person name="de Vries R.P."/>
            <person name="Ferreira P."/>
            <person name="Findley K."/>
            <person name="Foster B."/>
            <person name="Gaskell J."/>
            <person name="Glotzer D."/>
            <person name="Gorecki P."/>
            <person name="Heitman J."/>
            <person name="Hesse C."/>
            <person name="Hori C."/>
            <person name="Igarashi K."/>
            <person name="Jurgens J.A."/>
            <person name="Kallen N."/>
            <person name="Kersten P."/>
            <person name="Kohler A."/>
            <person name="Kuees U."/>
            <person name="Kumar T.K.A."/>
            <person name="Kuo A."/>
            <person name="LaButti K."/>
            <person name="Larrondo L.F."/>
            <person name="Lindquist E."/>
            <person name="Ling A."/>
            <person name="Lombard V."/>
            <person name="Lucas S."/>
            <person name="Lundell T."/>
            <person name="Martin R."/>
            <person name="McLaughlin D.J."/>
            <person name="Morgenstern I."/>
            <person name="Morin E."/>
            <person name="Murat C."/>
            <person name="Nagy L.G."/>
            <person name="Nolan M."/>
            <person name="Ohm R.A."/>
            <person name="Patyshakuliyeva A."/>
            <person name="Rokas A."/>
            <person name="Ruiz-Duenas F.J."/>
            <person name="Sabat G."/>
            <person name="Salamov A."/>
            <person name="Samejima M."/>
            <person name="Schmutz J."/>
            <person name="Slot J.C."/>
            <person name="St John F."/>
            <person name="Stenlid J."/>
            <person name="Sun H."/>
            <person name="Sun S."/>
            <person name="Syed K."/>
            <person name="Tsang A."/>
            <person name="Wiebenga A."/>
            <person name="Young D."/>
            <person name="Pisabarro A."/>
            <person name="Eastwood D.C."/>
            <person name="Martin F."/>
            <person name="Cullen D."/>
            <person name="Grigoriev I.V."/>
            <person name="Hibbett D.S."/>
        </authorList>
    </citation>
    <scope>NUCLEOTIDE SEQUENCE</scope>
    <source>
        <strain evidence="2">FP-58527</strain>
    </source>
</reference>
<accession>S8FK35</accession>
<evidence type="ECO:0000313" key="1">
    <source>
        <dbReference type="EMBL" id="EPT01786.1"/>
    </source>
</evidence>
<keyword evidence="2" id="KW-1185">Reference proteome</keyword>
<dbReference type="InParanoid" id="S8FK35"/>
<organism evidence="1 2">
    <name type="scientific">Fomitopsis schrenkii</name>
    <name type="common">Brown rot fungus</name>
    <dbReference type="NCBI Taxonomy" id="2126942"/>
    <lineage>
        <taxon>Eukaryota</taxon>
        <taxon>Fungi</taxon>
        <taxon>Dikarya</taxon>
        <taxon>Basidiomycota</taxon>
        <taxon>Agaricomycotina</taxon>
        <taxon>Agaricomycetes</taxon>
        <taxon>Polyporales</taxon>
        <taxon>Fomitopsis</taxon>
    </lineage>
</organism>
<evidence type="ECO:0000313" key="2">
    <source>
        <dbReference type="Proteomes" id="UP000015241"/>
    </source>
</evidence>